<keyword evidence="4 7" id="KW-1133">Transmembrane helix</keyword>
<organism evidence="8">
    <name type="scientific">Chloropicon laureae</name>
    <dbReference type="NCBI Taxonomy" id="464258"/>
    <lineage>
        <taxon>Eukaryota</taxon>
        <taxon>Viridiplantae</taxon>
        <taxon>Chlorophyta</taxon>
        <taxon>Chloropicophyceae</taxon>
        <taxon>Chloropicales</taxon>
        <taxon>Chloropicaceae</taxon>
        <taxon>Chloropicon</taxon>
    </lineage>
</organism>
<keyword evidence="3 7" id="KW-0812">Transmembrane</keyword>
<proteinExistence type="inferred from homology"/>
<comment type="similarity">
    <text evidence="2">Belongs to the TMEM120 family.</text>
</comment>
<dbReference type="Pfam" id="PF07851">
    <property type="entry name" value="TMEM120A-B"/>
    <property type="match status" value="1"/>
</dbReference>
<protein>
    <submittedName>
        <fullName evidence="8">Uncharacterized protein</fullName>
    </submittedName>
</protein>
<feature type="transmembrane region" description="Helical" evidence="7">
    <location>
        <begin position="288"/>
        <end position="309"/>
    </location>
</feature>
<accession>A0A7S2YZH1</accession>
<feature type="region of interest" description="Disordered" evidence="6">
    <location>
        <begin position="1"/>
        <end position="20"/>
    </location>
</feature>
<comment type="subcellular location">
    <subcellularLocation>
        <location evidence="1">Membrane</location>
        <topology evidence="1">Multi-pass membrane protein</topology>
    </subcellularLocation>
</comment>
<feature type="compositionally biased region" description="Polar residues" evidence="6">
    <location>
        <begin position="1"/>
        <end position="12"/>
    </location>
</feature>
<reference evidence="8" key="1">
    <citation type="submission" date="2021-01" db="EMBL/GenBank/DDBJ databases">
        <authorList>
            <person name="Corre E."/>
            <person name="Pelletier E."/>
            <person name="Niang G."/>
            <person name="Scheremetjew M."/>
            <person name="Finn R."/>
            <person name="Kale V."/>
            <person name="Holt S."/>
            <person name="Cochrane G."/>
            <person name="Meng A."/>
            <person name="Brown T."/>
            <person name="Cohen L."/>
        </authorList>
    </citation>
    <scope>NUCLEOTIDE SEQUENCE</scope>
    <source>
        <strain evidence="8">RCC856</strain>
    </source>
</reference>
<evidence type="ECO:0000256" key="4">
    <source>
        <dbReference type="ARBA" id="ARBA00022989"/>
    </source>
</evidence>
<name>A0A7S2YZH1_9CHLO</name>
<evidence type="ECO:0000256" key="6">
    <source>
        <dbReference type="SAM" id="MobiDB-lite"/>
    </source>
</evidence>
<evidence type="ECO:0000256" key="7">
    <source>
        <dbReference type="SAM" id="Phobius"/>
    </source>
</evidence>
<dbReference type="GO" id="GO:0016020">
    <property type="term" value="C:membrane"/>
    <property type="evidence" value="ECO:0007669"/>
    <property type="project" value="UniProtKB-SubCell"/>
</dbReference>
<evidence type="ECO:0000256" key="5">
    <source>
        <dbReference type="ARBA" id="ARBA00023136"/>
    </source>
</evidence>
<dbReference type="AlphaFoldDB" id="A0A7S2YZH1"/>
<feature type="transmembrane region" description="Helical" evidence="7">
    <location>
        <begin position="134"/>
        <end position="153"/>
    </location>
</feature>
<evidence type="ECO:0000256" key="3">
    <source>
        <dbReference type="ARBA" id="ARBA00022692"/>
    </source>
</evidence>
<evidence type="ECO:0000313" key="8">
    <source>
        <dbReference type="EMBL" id="CAE0013491.1"/>
    </source>
</evidence>
<dbReference type="PANTHER" id="PTHR21433:SF0">
    <property type="entry name" value="TRANSMEMBRANE PROTEIN 120 HOMOLOG"/>
    <property type="match status" value="1"/>
</dbReference>
<gene>
    <name evidence="8" type="ORF">CLAU1311_LOCUS1946</name>
</gene>
<dbReference type="EMBL" id="HBHU01002946">
    <property type="protein sequence ID" value="CAE0013491.1"/>
    <property type="molecule type" value="Transcribed_RNA"/>
</dbReference>
<dbReference type="PANTHER" id="PTHR21433">
    <property type="entry name" value="TRANSMEMBRANE PROTEIN INDUCED BY TUMOR NECROSIS FACTOR ALPHA"/>
    <property type="match status" value="1"/>
</dbReference>
<sequence length="379" mass="42937">MSSPATMHSPSLSVDWDSSKQPLVDRSRMLSERVAQHNRRMKAEEQALGADIDTLYRDLKARLASPDISEDERTELLLAKKVYQGQGPGGDLRIMSSKVRKTPLLLKALLGEQTAGVLIRFDQRLKLKQEYFKFRHQAALIFTVVPLVLGFGLRRATQLESVGEKGSLSPPLWVATQLYAAWLVYFYISLALRENILVMNGSDIRSWWIQHHYIMIVFTLVLITLPTESESFKMFSEKFIYFNVMQGLIMMFQNRYQSRRLYRQIALGRNQTMDVVSAESSPGKGQLLILYPALFAMQGLQFVIALDAINYSAKDFFTSAGWLDSVDGSTDLRTSRGVFVCGLLFMILAVGNLISTLATIWSKCKKSFKRSASSNKKMK</sequence>
<feature type="transmembrane region" description="Helical" evidence="7">
    <location>
        <begin position="173"/>
        <end position="192"/>
    </location>
</feature>
<evidence type="ECO:0000256" key="1">
    <source>
        <dbReference type="ARBA" id="ARBA00004141"/>
    </source>
</evidence>
<dbReference type="InterPro" id="IPR012926">
    <property type="entry name" value="TMEM120A/B"/>
</dbReference>
<feature type="transmembrane region" description="Helical" evidence="7">
    <location>
        <begin position="204"/>
        <end position="227"/>
    </location>
</feature>
<feature type="transmembrane region" description="Helical" evidence="7">
    <location>
        <begin position="337"/>
        <end position="361"/>
    </location>
</feature>
<keyword evidence="5 7" id="KW-0472">Membrane</keyword>
<evidence type="ECO:0000256" key="2">
    <source>
        <dbReference type="ARBA" id="ARBA00009700"/>
    </source>
</evidence>
<feature type="transmembrane region" description="Helical" evidence="7">
    <location>
        <begin position="239"/>
        <end position="256"/>
    </location>
</feature>